<dbReference type="RefSeq" id="WP_010916454.1">
    <property type="nucleotide sequence ID" value="NC_002689.2"/>
</dbReference>
<dbReference type="PaxDb" id="273116-14324412"/>
<dbReference type="PANTHER" id="PTHR11941:SF54">
    <property type="entry name" value="ENOYL-COA HYDRATASE, MITOCHONDRIAL"/>
    <property type="match status" value="1"/>
</dbReference>
<dbReference type="OrthoDB" id="56751at2157"/>
<dbReference type="KEGG" id="tvo:TVG0203661"/>
<dbReference type="PDB" id="4JYL">
    <property type="method" value="X-ray"/>
    <property type="resolution" value="2.37 A"/>
    <property type="chains" value="A/B/C/D/E/F=1-243"/>
</dbReference>
<dbReference type="EMBL" id="BA000011">
    <property type="protein sequence ID" value="BAB59340.1"/>
    <property type="molecule type" value="Genomic_DNA"/>
</dbReference>
<evidence type="ECO:0000313" key="3">
    <source>
        <dbReference type="Proteomes" id="UP000001017"/>
    </source>
</evidence>
<dbReference type="eggNOG" id="arCOG00239">
    <property type="taxonomic scope" value="Archaea"/>
</dbReference>
<dbReference type="STRING" id="273116.gene:9380968"/>
<dbReference type="Proteomes" id="UP000001017">
    <property type="component" value="Chromosome"/>
</dbReference>
<proteinExistence type="evidence at protein level"/>
<dbReference type="HOGENOM" id="CLU_009834_7_6_2"/>
<evidence type="ECO:0007829" key="4">
    <source>
        <dbReference type="PDB" id="4JYL"/>
    </source>
</evidence>
<sequence length="243" mass="26367">MLVEIERRGDASLIVLSRPEKLNAINLEMLADLADQFSKAEKEDTRVIVITGYGKNFSAGADINMLASFDPASAYSFRLKMNSIAQRIRKSDKPVIALLKGYSMGGGLELAESADIRIAMSDAVIGQPESSIGINAGAGGNVILPKLVGRGSAAYLAMSGKKLNAQEAMALGLVDEVVDDEAKAWKIIDDICKKPKKTLQFIKRAINSSYDMGLESAMDQEALYFSLLFTDPEVLDALSKWRK</sequence>
<organism evidence="2 3">
    <name type="scientific">Thermoplasma volcanium (strain ATCC 51530 / DSM 4299 / JCM 9571 / NBRC 15438 / GSS1)</name>
    <dbReference type="NCBI Taxonomy" id="273116"/>
    <lineage>
        <taxon>Archaea</taxon>
        <taxon>Methanobacteriati</taxon>
        <taxon>Thermoplasmatota</taxon>
        <taxon>Thermoplasmata</taxon>
        <taxon>Thermoplasmatales</taxon>
        <taxon>Thermoplasmataceae</taxon>
        <taxon>Thermoplasma</taxon>
    </lineage>
</organism>
<dbReference type="PDBsum" id="4JYL"/>
<dbReference type="InterPro" id="IPR001753">
    <property type="entry name" value="Enoyl-CoA_hydra/iso"/>
</dbReference>
<dbReference type="CDD" id="cd06558">
    <property type="entry name" value="crotonase-like"/>
    <property type="match status" value="1"/>
</dbReference>
<dbReference type="InterPro" id="IPR029045">
    <property type="entry name" value="ClpP/crotonase-like_dom_sf"/>
</dbReference>
<dbReference type="InterPro" id="IPR014748">
    <property type="entry name" value="Enoyl-CoA_hydra_C"/>
</dbReference>
<reference evidence="2 3" key="1">
    <citation type="journal article" date="1999" name="Proc. Jpn. Acad.">
        <title>Determination of the complete genomic DNA sequence of Thermoplasma volvanium GSS1.</title>
        <authorList>
            <person name="Kawashima T."/>
            <person name="Yamamoto Y."/>
            <person name="Aramaki H."/>
            <person name="Nunoshiba T."/>
            <person name="Kawamoto T."/>
            <person name="Watanabe K."/>
            <person name="Yamazaki M."/>
            <person name="Kanehori K."/>
            <person name="Amano N."/>
            <person name="Ohya Y."/>
            <person name="Makino K."/>
            <person name="Suzuki M."/>
        </authorList>
    </citation>
    <scope>NUCLEOTIDE SEQUENCE [LARGE SCALE GENOMIC DNA]</scope>
    <source>
        <strain evidence="3">ATCC 51530 / DSM 4299 / JCM 9571 / NBRC 15438 / GSS1</strain>
    </source>
</reference>
<dbReference type="Gene3D" id="1.10.12.10">
    <property type="entry name" value="Lyase 2-enoyl-coa Hydratase, Chain A, domain 2"/>
    <property type="match status" value="1"/>
</dbReference>
<dbReference type="Pfam" id="PF00378">
    <property type="entry name" value="ECH_1"/>
    <property type="match status" value="1"/>
</dbReference>
<reference evidence="2 3" key="2">
    <citation type="journal article" date="2000" name="Proc. Natl. Acad. Sci. U.S.A.">
        <title>Archaeal adaptation to higher temperatures revealed by genomic sequence of Thermoplasma volcanium.</title>
        <authorList>
            <person name="Kawashima T."/>
            <person name="Amano N."/>
            <person name="Koike H."/>
            <person name="Makino S."/>
            <person name="Higuchi S."/>
            <person name="Kawashima-Ohya Y."/>
            <person name="Watanabe K."/>
            <person name="Yamazaki M."/>
            <person name="Kanehori K."/>
            <person name="Kawamoto T."/>
            <person name="Nunoshiba T."/>
            <person name="Yamamoto Y."/>
            <person name="Aramaki H."/>
            <person name="Makino K."/>
            <person name="Suzuki M."/>
        </authorList>
    </citation>
    <scope>NUCLEOTIDE SEQUENCE [LARGE SCALE GENOMIC DNA]</scope>
    <source>
        <strain evidence="3">ATCC 51530 / DSM 4299 / JCM 9571 / NBRC 15438 / GSS1</strain>
    </source>
</reference>
<reference evidence="4" key="3">
    <citation type="submission" date="2013-03" db="PDB data bank">
        <title>Crystal structure of enoyl-CoA hydratase from Thermoplasma volcanium GSS1.</title>
        <authorList>
            <consortium name="New York Structural Genomics Research Consortium (NYSGRC)"/>
            <person name="Shabalin I.G."/>
            <person name="Cooper D.R."/>
            <person name="Majorek K.A."/>
            <person name="Mikolajczak K."/>
            <person name="Porebski P.J."/>
            <person name="Stead M."/>
            <person name="Hillerich B.S."/>
            <person name="Ahmed M."/>
            <person name="Bonanno J."/>
            <person name="Seidel R."/>
            <person name="Almo S.C."/>
            <person name="Minor W."/>
        </authorList>
    </citation>
    <scope>X-RAY CRYSTALLOGRAPHY (2.37 ANGSTROMS)</scope>
</reference>
<dbReference type="PhylomeDB" id="Q97CA4"/>
<keyword evidence="1" id="KW-0456">Lyase</keyword>
<dbReference type="AlphaFoldDB" id="Q97CA4"/>
<dbReference type="GeneID" id="1441684"/>
<dbReference type="PANTHER" id="PTHR11941">
    <property type="entry name" value="ENOYL-COA HYDRATASE-RELATED"/>
    <property type="match status" value="1"/>
</dbReference>
<evidence type="ECO:0000256" key="1">
    <source>
        <dbReference type="ARBA" id="ARBA00023239"/>
    </source>
</evidence>
<dbReference type="SUPFAM" id="SSF52096">
    <property type="entry name" value="ClpP/crotonase"/>
    <property type="match status" value="1"/>
</dbReference>
<evidence type="ECO:0000313" key="2">
    <source>
        <dbReference type="EMBL" id="BAB59340.1"/>
    </source>
</evidence>
<gene>
    <name evidence="2" type="ORF">TVG0203661</name>
</gene>
<dbReference type="SMR" id="Q97CA4"/>
<accession>Q97CA4</accession>
<keyword evidence="3" id="KW-1185">Reference proteome</keyword>
<name>Q97CA4_THEVO</name>
<dbReference type="EvolutionaryTrace" id="Q97CA4"/>
<keyword evidence="4" id="KW-0002">3D-structure</keyword>
<dbReference type="Gene3D" id="3.90.226.10">
    <property type="entry name" value="2-enoyl-CoA Hydratase, Chain A, domain 1"/>
    <property type="match status" value="1"/>
</dbReference>
<dbReference type="GO" id="GO:0006635">
    <property type="term" value="P:fatty acid beta-oxidation"/>
    <property type="evidence" value="ECO:0007669"/>
    <property type="project" value="TreeGrafter"/>
</dbReference>
<dbReference type="GO" id="GO:0016829">
    <property type="term" value="F:lyase activity"/>
    <property type="evidence" value="ECO:0007669"/>
    <property type="project" value="UniProtKB-KW"/>
</dbReference>
<protein>
    <submittedName>
        <fullName evidence="2">Enoyl-CoA hydratase</fullName>
    </submittedName>
</protein>